<evidence type="ECO:0000313" key="2">
    <source>
        <dbReference type="EMBL" id="GAA0440012.1"/>
    </source>
</evidence>
<dbReference type="Gene3D" id="3.10.180.10">
    <property type="entry name" value="2,3-Dihydroxybiphenyl 1,2-Dioxygenase, domain 1"/>
    <property type="match status" value="1"/>
</dbReference>
<name>A0ABP3J3R4_9BACI</name>
<comment type="caution">
    <text evidence="2">The sequence shown here is derived from an EMBL/GenBank/DDBJ whole genome shotgun (WGS) entry which is preliminary data.</text>
</comment>
<protein>
    <submittedName>
        <fullName evidence="2">VOC family protein</fullName>
    </submittedName>
</protein>
<proteinExistence type="predicted"/>
<dbReference type="InterPro" id="IPR029068">
    <property type="entry name" value="Glyas_Bleomycin-R_OHBP_Dase"/>
</dbReference>
<evidence type="ECO:0000313" key="3">
    <source>
        <dbReference type="Proteomes" id="UP001501459"/>
    </source>
</evidence>
<dbReference type="CDD" id="cd07263">
    <property type="entry name" value="VOC_like"/>
    <property type="match status" value="1"/>
</dbReference>
<dbReference type="Proteomes" id="UP001501459">
    <property type="component" value="Unassembled WGS sequence"/>
</dbReference>
<feature type="domain" description="VOC" evidence="1">
    <location>
        <begin position="2"/>
        <end position="129"/>
    </location>
</feature>
<dbReference type="PANTHER" id="PTHR36437">
    <property type="entry name" value="GLYOXALASE/BLEOMYCIN RESISTANCE PROTEIN/DIOXYGENASE"/>
    <property type="match status" value="1"/>
</dbReference>
<dbReference type="PROSITE" id="PS51819">
    <property type="entry name" value="VOC"/>
    <property type="match status" value="1"/>
</dbReference>
<sequence>MRIKVTSIFVDDQENALQFYTDMLGFQKKKDMYVGNGDMKWLTVVSPEDPDGVELLLEPNDNEAAKTYQKAIYEQGIPAASFVVDDIWAEYEHMTYYDVNFTLEPTNAGSMTFAIFDDTCGNLIQLSQAR</sequence>
<keyword evidence="3" id="KW-1185">Reference proteome</keyword>
<evidence type="ECO:0000259" key="1">
    <source>
        <dbReference type="PROSITE" id="PS51819"/>
    </source>
</evidence>
<accession>A0ABP3J3R4</accession>
<dbReference type="SUPFAM" id="SSF54593">
    <property type="entry name" value="Glyoxalase/Bleomycin resistance protein/Dihydroxybiphenyl dioxygenase"/>
    <property type="match status" value="1"/>
</dbReference>
<dbReference type="InterPro" id="IPR037523">
    <property type="entry name" value="VOC_core"/>
</dbReference>
<gene>
    <name evidence="2" type="ORF">GCM10008983_16200</name>
</gene>
<reference evidence="3" key="1">
    <citation type="journal article" date="2019" name="Int. J. Syst. Evol. Microbiol.">
        <title>The Global Catalogue of Microorganisms (GCM) 10K type strain sequencing project: providing services to taxonomists for standard genome sequencing and annotation.</title>
        <authorList>
            <consortium name="The Broad Institute Genomics Platform"/>
            <consortium name="The Broad Institute Genome Sequencing Center for Infectious Disease"/>
            <person name="Wu L."/>
            <person name="Ma J."/>
        </authorList>
    </citation>
    <scope>NUCLEOTIDE SEQUENCE [LARGE SCALE GENOMIC DNA]</scope>
    <source>
        <strain evidence="3">JCM 12149</strain>
    </source>
</reference>
<dbReference type="InterPro" id="IPR004360">
    <property type="entry name" value="Glyas_Fos-R_dOase_dom"/>
</dbReference>
<dbReference type="RefSeq" id="WP_343752333.1">
    <property type="nucleotide sequence ID" value="NZ_BAAADM010000041.1"/>
</dbReference>
<organism evidence="2 3">
    <name type="scientific">Lentibacillus halophilus</name>
    <dbReference type="NCBI Taxonomy" id="295065"/>
    <lineage>
        <taxon>Bacteria</taxon>
        <taxon>Bacillati</taxon>
        <taxon>Bacillota</taxon>
        <taxon>Bacilli</taxon>
        <taxon>Bacillales</taxon>
        <taxon>Bacillaceae</taxon>
        <taxon>Lentibacillus</taxon>
    </lineage>
</organism>
<dbReference type="PANTHER" id="PTHR36437:SF2">
    <property type="entry name" value="GLYOXALASE_BLEOMYCIN RESISTANCE PROTEIN_DIOXYGENASE"/>
    <property type="match status" value="1"/>
</dbReference>
<dbReference type="Pfam" id="PF00903">
    <property type="entry name" value="Glyoxalase"/>
    <property type="match status" value="1"/>
</dbReference>
<dbReference type="EMBL" id="BAAADM010000041">
    <property type="protein sequence ID" value="GAA0440012.1"/>
    <property type="molecule type" value="Genomic_DNA"/>
</dbReference>